<comment type="caution">
    <text evidence="1">The sequence shown here is derived from an EMBL/GenBank/DDBJ whole genome shotgun (WGS) entry which is preliminary data.</text>
</comment>
<evidence type="ECO:0000313" key="1">
    <source>
        <dbReference type="EMBL" id="GAA3735021.1"/>
    </source>
</evidence>
<gene>
    <name evidence="1" type="ORF">GCM10022422_17430</name>
</gene>
<organism evidence="1 2">
    <name type="scientific">Flavobacterium ginsengisoli</name>
    <dbReference type="NCBI Taxonomy" id="871694"/>
    <lineage>
        <taxon>Bacteria</taxon>
        <taxon>Pseudomonadati</taxon>
        <taxon>Bacteroidota</taxon>
        <taxon>Flavobacteriia</taxon>
        <taxon>Flavobacteriales</taxon>
        <taxon>Flavobacteriaceae</taxon>
        <taxon>Flavobacterium</taxon>
    </lineage>
</organism>
<proteinExistence type="predicted"/>
<name>A0ABP7FE51_9FLAO</name>
<dbReference type="Proteomes" id="UP001501367">
    <property type="component" value="Unassembled WGS sequence"/>
</dbReference>
<dbReference type="PANTHER" id="PTHR45661">
    <property type="entry name" value="SURFACE ANTIGEN"/>
    <property type="match status" value="1"/>
</dbReference>
<dbReference type="InterPro" id="IPR026906">
    <property type="entry name" value="LRR_5"/>
</dbReference>
<dbReference type="Pfam" id="PF13306">
    <property type="entry name" value="LRR_5"/>
    <property type="match status" value="1"/>
</dbReference>
<dbReference type="Gene3D" id="3.80.10.10">
    <property type="entry name" value="Ribonuclease Inhibitor"/>
    <property type="match status" value="1"/>
</dbReference>
<dbReference type="InterPro" id="IPR053139">
    <property type="entry name" value="Surface_bspA-like"/>
</dbReference>
<dbReference type="InterPro" id="IPR032675">
    <property type="entry name" value="LRR_dom_sf"/>
</dbReference>
<evidence type="ECO:0008006" key="3">
    <source>
        <dbReference type="Google" id="ProtNLM"/>
    </source>
</evidence>
<dbReference type="PANTHER" id="PTHR45661:SF3">
    <property type="entry name" value="IG-LIKE DOMAIN-CONTAINING PROTEIN"/>
    <property type="match status" value="1"/>
</dbReference>
<keyword evidence="2" id="KW-1185">Reference proteome</keyword>
<dbReference type="EMBL" id="BAABDT010000002">
    <property type="protein sequence ID" value="GAA3735021.1"/>
    <property type="molecule type" value="Genomic_DNA"/>
</dbReference>
<protein>
    <recommendedName>
        <fullName evidence="3">Cell surface protein</fullName>
    </recommendedName>
</protein>
<dbReference type="SUPFAM" id="SSF52058">
    <property type="entry name" value="L domain-like"/>
    <property type="match status" value="1"/>
</dbReference>
<sequence>MDFNADNVESIAGTAFYNCTSITGYSFPKVTTIESVSNGGLIGTFKNNTSLLTFHAPLLTSMTGTGKCFESASKMTAFYAPNLAGNIPGASFNQCVALNEFTVGPITSIGGGCFYDCSSLTSLILNHVTSIGTNAFYNCTGINNISLRALTICGDTITNNNVFFGIKLGCNITVPVALQTVNAGAPDGDLVYAQTSRNAIINYI</sequence>
<reference evidence="2" key="1">
    <citation type="journal article" date="2019" name="Int. J. Syst. Evol. Microbiol.">
        <title>The Global Catalogue of Microorganisms (GCM) 10K type strain sequencing project: providing services to taxonomists for standard genome sequencing and annotation.</title>
        <authorList>
            <consortium name="The Broad Institute Genomics Platform"/>
            <consortium name="The Broad Institute Genome Sequencing Center for Infectious Disease"/>
            <person name="Wu L."/>
            <person name="Ma J."/>
        </authorList>
    </citation>
    <scope>NUCLEOTIDE SEQUENCE [LARGE SCALE GENOMIC DNA]</scope>
    <source>
        <strain evidence="2">JCM 17336</strain>
    </source>
</reference>
<accession>A0ABP7FE51</accession>
<evidence type="ECO:0000313" key="2">
    <source>
        <dbReference type="Proteomes" id="UP001501367"/>
    </source>
</evidence>